<organism evidence="1 2">
    <name type="scientific">Glycomyces luteolus</name>
    <dbReference type="NCBI Taxonomy" id="2670330"/>
    <lineage>
        <taxon>Bacteria</taxon>
        <taxon>Bacillati</taxon>
        <taxon>Actinomycetota</taxon>
        <taxon>Actinomycetes</taxon>
        <taxon>Glycomycetales</taxon>
        <taxon>Glycomycetaceae</taxon>
        <taxon>Glycomyces</taxon>
    </lineage>
</organism>
<comment type="caution">
    <text evidence="1">The sequence shown here is derived from an EMBL/GenBank/DDBJ whole genome shotgun (WGS) entry which is preliminary data.</text>
</comment>
<accession>A0A9X3PD61</accession>
<name>A0A9X3PD61_9ACTN</name>
<evidence type="ECO:0000313" key="2">
    <source>
        <dbReference type="Proteomes" id="UP001146067"/>
    </source>
</evidence>
<protein>
    <submittedName>
        <fullName evidence="1">Uncharacterized protein</fullName>
    </submittedName>
</protein>
<dbReference type="EMBL" id="JAPZVP010000034">
    <property type="protein sequence ID" value="MDA1363033.1"/>
    <property type="molecule type" value="Genomic_DNA"/>
</dbReference>
<proteinExistence type="predicted"/>
<reference evidence="1" key="1">
    <citation type="submission" date="2022-12" db="EMBL/GenBank/DDBJ databases">
        <title>Gycomyces niveus sp.nov.,a novel actinomycete isolated from soil in Shouguan.</title>
        <authorList>
            <person name="Yang X."/>
        </authorList>
    </citation>
    <scope>NUCLEOTIDE SEQUENCE</scope>
    <source>
        <strain evidence="1">NEAU-A15</strain>
    </source>
</reference>
<gene>
    <name evidence="1" type="ORF">O1R50_25695</name>
</gene>
<sequence length="123" mass="13306">MPSIDVNPDDLTAAASKLREAVSYADMASQYSTEADPEWWMWGLPGVVTAPIYFALADGWRSLLSDTGQAIEGLSQRLEDSCNGYVEIDSVIGEEFGSLLTDLSGAYGDYKDATQNPPMITTT</sequence>
<dbReference type="AlphaFoldDB" id="A0A9X3PD61"/>
<evidence type="ECO:0000313" key="1">
    <source>
        <dbReference type="EMBL" id="MDA1363033.1"/>
    </source>
</evidence>
<keyword evidence="2" id="KW-1185">Reference proteome</keyword>
<dbReference type="Proteomes" id="UP001146067">
    <property type="component" value="Unassembled WGS sequence"/>
</dbReference>
<dbReference type="RefSeq" id="WP_270113119.1">
    <property type="nucleotide sequence ID" value="NZ_JAPZVP010000034.1"/>
</dbReference>